<evidence type="ECO:0000259" key="6">
    <source>
        <dbReference type="PROSITE" id="PS50110"/>
    </source>
</evidence>
<dbReference type="Pfam" id="PF00072">
    <property type="entry name" value="Response_reg"/>
    <property type="match status" value="1"/>
</dbReference>
<dbReference type="RefSeq" id="WP_013102879.1">
    <property type="nucleotide sequence ID" value="NZ_CP037939.1"/>
</dbReference>
<keyword evidence="2" id="KW-0902">Two-component regulatory system</keyword>
<dbReference type="PANTHER" id="PTHR37299:SF3">
    <property type="entry name" value="STAGE 0 SPORULATION PROTEIN A HOMOLOG"/>
    <property type="match status" value="1"/>
</dbReference>
<dbReference type="PROSITE" id="PS50110">
    <property type="entry name" value="RESPONSE_REGULATORY"/>
    <property type="match status" value="1"/>
</dbReference>
<evidence type="ECO:0000256" key="4">
    <source>
        <dbReference type="ARBA" id="ARBA00037164"/>
    </source>
</evidence>
<dbReference type="InterPro" id="IPR011006">
    <property type="entry name" value="CheY-like_superfamily"/>
</dbReference>
<protein>
    <submittedName>
        <fullName evidence="7">Response regulator transcription factor</fullName>
    </submittedName>
</protein>
<keyword evidence="1" id="KW-0963">Cytoplasm</keyword>
<dbReference type="Gene3D" id="3.40.50.2300">
    <property type="match status" value="1"/>
</dbReference>
<sequence length="235" mass="27024">MNYYLLEDNLIQQKRIQNIIASCHVFDQPAALLTALRKDADPKIILLDLEIQTVANAGLNVAKMIREFDILSPIIIVTTHSEMVYMSYQYQISAFNFIDKTQNEQQFKQRLLSAVAGAEKQNIQKLDNEQTAVVSLPNGQKHERVILNDIHYVTCNDSKSHILTVYCTYKQIQIRSTVKRIPILHEDLIQIHAAYVINKRQLVSMDTATRTIELANKVRLPYSKKYLKILQGLLN</sequence>
<dbReference type="SMART" id="SM00448">
    <property type="entry name" value="REC"/>
    <property type="match status" value="1"/>
</dbReference>
<evidence type="ECO:0000256" key="3">
    <source>
        <dbReference type="ARBA" id="ARBA00023159"/>
    </source>
</evidence>
<evidence type="ECO:0000256" key="5">
    <source>
        <dbReference type="PROSITE-ProRule" id="PRU00169"/>
    </source>
</evidence>
<accession>A0ABX5SJV4</accession>
<reference evidence="7 8" key="1">
    <citation type="submission" date="2019-03" db="EMBL/GenBank/DDBJ databases">
        <title>Complete Genome Sequence of Leuconostoc kimchii strain NKJ218 Isolated from Homemade Kimchi.</title>
        <authorList>
            <person name="Jung J.Y."/>
            <person name="Jin H.M."/>
            <person name="Jung J.-W."/>
            <person name="Lee S.-Y."/>
            <person name="Ryu B.-G."/>
            <person name="Han S.-S."/>
            <person name="Kang H.K."/>
            <person name="Choi H.W."/>
            <person name="Chung E.J."/>
            <person name="Choi K.-M."/>
        </authorList>
    </citation>
    <scope>NUCLEOTIDE SEQUENCE [LARGE SCALE GENOMIC DNA]</scope>
    <source>
        <strain evidence="7 8">NKJ218</strain>
    </source>
</reference>
<dbReference type="SMART" id="SM00850">
    <property type="entry name" value="LytTR"/>
    <property type="match status" value="1"/>
</dbReference>
<dbReference type="InterPro" id="IPR001789">
    <property type="entry name" value="Sig_transdc_resp-reg_receiver"/>
</dbReference>
<dbReference type="Gene3D" id="2.40.50.1020">
    <property type="entry name" value="LytTr DNA-binding domain"/>
    <property type="match status" value="1"/>
</dbReference>
<dbReference type="SUPFAM" id="SSF52172">
    <property type="entry name" value="CheY-like"/>
    <property type="match status" value="1"/>
</dbReference>
<keyword evidence="3" id="KW-0010">Activator</keyword>
<organism evidence="7 8">
    <name type="scientific">Leuconostoc kimchii</name>
    <dbReference type="NCBI Taxonomy" id="136609"/>
    <lineage>
        <taxon>Bacteria</taxon>
        <taxon>Bacillati</taxon>
        <taxon>Bacillota</taxon>
        <taxon>Bacilli</taxon>
        <taxon>Lactobacillales</taxon>
        <taxon>Lactobacillaceae</taxon>
        <taxon>Leuconostoc</taxon>
    </lineage>
</organism>
<evidence type="ECO:0000256" key="1">
    <source>
        <dbReference type="ARBA" id="ARBA00022490"/>
    </source>
</evidence>
<evidence type="ECO:0000313" key="7">
    <source>
        <dbReference type="EMBL" id="QBR46798.1"/>
    </source>
</evidence>
<evidence type="ECO:0000256" key="2">
    <source>
        <dbReference type="ARBA" id="ARBA00023012"/>
    </source>
</evidence>
<dbReference type="EMBL" id="CP037939">
    <property type="protein sequence ID" value="QBR46798.1"/>
    <property type="molecule type" value="Genomic_DNA"/>
</dbReference>
<name>A0ABX5SJV4_9LACO</name>
<dbReference type="InterPro" id="IPR007492">
    <property type="entry name" value="LytTR_DNA-bd_dom"/>
</dbReference>
<feature type="modified residue" description="4-aspartylphosphate" evidence="5">
    <location>
        <position position="48"/>
    </location>
</feature>
<dbReference type="Proteomes" id="UP000295756">
    <property type="component" value="Chromosome"/>
</dbReference>
<proteinExistence type="predicted"/>
<dbReference type="Pfam" id="PF04397">
    <property type="entry name" value="LytTR"/>
    <property type="match status" value="1"/>
</dbReference>
<evidence type="ECO:0000313" key="8">
    <source>
        <dbReference type="Proteomes" id="UP000295756"/>
    </source>
</evidence>
<comment type="function">
    <text evidence="4">Required for high-level post-exponential phase expression of a series of secreted proteins.</text>
</comment>
<keyword evidence="8" id="KW-1185">Reference proteome</keyword>
<gene>
    <name evidence="7" type="ORF">EW139_01115</name>
</gene>
<dbReference type="PANTHER" id="PTHR37299">
    <property type="entry name" value="TRANSCRIPTIONAL REGULATOR-RELATED"/>
    <property type="match status" value="1"/>
</dbReference>
<dbReference type="InterPro" id="IPR046947">
    <property type="entry name" value="LytR-like"/>
</dbReference>
<feature type="domain" description="Response regulatory" evidence="6">
    <location>
        <begin position="1"/>
        <end position="115"/>
    </location>
</feature>
<keyword evidence="5" id="KW-0597">Phosphoprotein</keyword>